<dbReference type="EMBL" id="LAZR01048873">
    <property type="protein sequence ID" value="KKK90945.1"/>
    <property type="molecule type" value="Genomic_DNA"/>
</dbReference>
<comment type="caution">
    <text evidence="1">The sequence shown here is derived from an EMBL/GenBank/DDBJ whole genome shotgun (WGS) entry which is preliminary data.</text>
</comment>
<organism evidence="1">
    <name type="scientific">marine sediment metagenome</name>
    <dbReference type="NCBI Taxonomy" id="412755"/>
    <lineage>
        <taxon>unclassified sequences</taxon>
        <taxon>metagenomes</taxon>
        <taxon>ecological metagenomes</taxon>
    </lineage>
</organism>
<reference evidence="1" key="1">
    <citation type="journal article" date="2015" name="Nature">
        <title>Complex archaea that bridge the gap between prokaryotes and eukaryotes.</title>
        <authorList>
            <person name="Spang A."/>
            <person name="Saw J.H."/>
            <person name="Jorgensen S.L."/>
            <person name="Zaremba-Niedzwiedzka K."/>
            <person name="Martijn J."/>
            <person name="Lind A.E."/>
            <person name="van Eijk R."/>
            <person name="Schleper C."/>
            <person name="Guy L."/>
            <person name="Ettema T.J."/>
        </authorList>
    </citation>
    <scope>NUCLEOTIDE SEQUENCE</scope>
</reference>
<gene>
    <name evidence="1" type="ORF">LCGC14_2717920</name>
</gene>
<accession>A0A0F8ZYJ6</accession>
<name>A0A0F8ZYJ6_9ZZZZ</name>
<dbReference type="AlphaFoldDB" id="A0A0F8ZYJ6"/>
<evidence type="ECO:0000313" key="1">
    <source>
        <dbReference type="EMBL" id="KKK90945.1"/>
    </source>
</evidence>
<sequence length="139" mass="14776">MAAYNKFDDFVEQLCLKKHELNADLVKIFLSNELPLVADTIKTDIADIAAGNGYTAGGDDVTNTLSVSGGTVTMVAVDVVFTASGGTIGPFQYVVAYNDTLAGPVDALISWWDRGAALTLQDGESFTVDFQGNKIFDLS</sequence>
<protein>
    <submittedName>
        <fullName evidence="1">Uncharacterized protein</fullName>
    </submittedName>
</protein>
<proteinExistence type="predicted"/>